<dbReference type="Pfam" id="PF00015">
    <property type="entry name" value="MCPsignal"/>
    <property type="match status" value="1"/>
</dbReference>
<dbReference type="OrthoDB" id="5392220at2"/>
<evidence type="ECO:0000256" key="9">
    <source>
        <dbReference type="PROSITE-ProRule" id="PRU00284"/>
    </source>
</evidence>
<evidence type="ECO:0000256" key="3">
    <source>
        <dbReference type="ARBA" id="ARBA00022500"/>
    </source>
</evidence>
<evidence type="ECO:0000313" key="15">
    <source>
        <dbReference type="Proteomes" id="UP000029669"/>
    </source>
</evidence>
<dbReference type="Pfam" id="PF02743">
    <property type="entry name" value="dCache_1"/>
    <property type="match status" value="1"/>
</dbReference>
<reference evidence="15" key="1">
    <citation type="journal article" date="2015" name="Genome Announc.">
        <title>Whole-Genome Sequences of 80 Environmental and Clinical Isolates of Burkholderia pseudomallei.</title>
        <authorList>
            <person name="Johnson S.L."/>
            <person name="Baker A.L."/>
            <person name="Chain P.S."/>
            <person name="Currie B.J."/>
            <person name="Daligault H.E."/>
            <person name="Davenport K.W."/>
            <person name="Davis C.B."/>
            <person name="Inglis T.J."/>
            <person name="Kaestli M."/>
            <person name="Koren S."/>
            <person name="Mayo M."/>
            <person name="Merritt A.J."/>
            <person name="Price E.P."/>
            <person name="Sarovich D.S."/>
            <person name="Warner J."/>
            <person name="Rosovitz M.J."/>
        </authorList>
    </citation>
    <scope>NUCLEOTIDE SEQUENCE [LARGE SCALE GENOMIC DNA]</scope>
    <source>
        <strain evidence="15">DSM 2030</strain>
    </source>
</reference>
<dbReference type="SMART" id="SM00283">
    <property type="entry name" value="MA"/>
    <property type="match status" value="1"/>
</dbReference>
<dbReference type="PANTHER" id="PTHR32089:SF114">
    <property type="entry name" value="METHYL-ACCEPTING CHEMOTAXIS PROTEIN MCPB"/>
    <property type="match status" value="1"/>
</dbReference>
<evidence type="ECO:0000256" key="2">
    <source>
        <dbReference type="ARBA" id="ARBA00022475"/>
    </source>
</evidence>
<gene>
    <name evidence="14" type="primary">tlpB</name>
    <name evidence="14" type="ORF">TKV_c04960</name>
</gene>
<keyword evidence="5 11" id="KW-1133">Transmembrane helix</keyword>
<keyword evidence="7 9" id="KW-0807">Transducer</keyword>
<dbReference type="eggNOG" id="COG0840">
    <property type="taxonomic scope" value="Bacteria"/>
</dbReference>
<comment type="subcellular location">
    <subcellularLocation>
        <location evidence="1">Cell membrane</location>
        <topology evidence="1">Multi-pass membrane protein</topology>
    </subcellularLocation>
</comment>
<dbReference type="PANTHER" id="PTHR32089">
    <property type="entry name" value="METHYL-ACCEPTING CHEMOTAXIS PROTEIN MCPB"/>
    <property type="match status" value="1"/>
</dbReference>
<evidence type="ECO:0000259" key="13">
    <source>
        <dbReference type="PROSITE" id="PS50885"/>
    </source>
</evidence>
<dbReference type="SUPFAM" id="SSF103190">
    <property type="entry name" value="Sensory domain-like"/>
    <property type="match status" value="1"/>
</dbReference>
<keyword evidence="10" id="KW-0175">Coiled coil</keyword>
<dbReference type="SMART" id="SM00304">
    <property type="entry name" value="HAMP"/>
    <property type="match status" value="1"/>
</dbReference>
<evidence type="ECO:0000256" key="1">
    <source>
        <dbReference type="ARBA" id="ARBA00004651"/>
    </source>
</evidence>
<dbReference type="CDD" id="cd11386">
    <property type="entry name" value="MCP_signal"/>
    <property type="match status" value="1"/>
</dbReference>
<feature type="domain" description="HAMP" evidence="13">
    <location>
        <begin position="345"/>
        <end position="397"/>
    </location>
</feature>
<dbReference type="Gene3D" id="3.30.450.20">
    <property type="entry name" value="PAS domain"/>
    <property type="match status" value="2"/>
</dbReference>
<comment type="similarity">
    <text evidence="8">Belongs to the methyl-accepting chemotaxis (MCP) protein family.</text>
</comment>
<evidence type="ECO:0000256" key="7">
    <source>
        <dbReference type="ARBA" id="ARBA00023224"/>
    </source>
</evidence>
<dbReference type="CDD" id="cd12912">
    <property type="entry name" value="PDC2_MCP_like"/>
    <property type="match status" value="1"/>
</dbReference>
<keyword evidence="4 11" id="KW-0812">Transmembrane</keyword>
<dbReference type="KEGG" id="tki:TKV_c04960"/>
<dbReference type="SUPFAM" id="SSF58104">
    <property type="entry name" value="Methyl-accepting chemotaxis protein (MCP) signaling domain"/>
    <property type="match status" value="1"/>
</dbReference>
<evidence type="ECO:0000256" key="11">
    <source>
        <dbReference type="SAM" id="Phobius"/>
    </source>
</evidence>
<evidence type="ECO:0000256" key="8">
    <source>
        <dbReference type="ARBA" id="ARBA00029447"/>
    </source>
</evidence>
<evidence type="ECO:0000256" key="10">
    <source>
        <dbReference type="SAM" id="Coils"/>
    </source>
</evidence>
<dbReference type="RefSeq" id="WP_049684609.1">
    <property type="nucleotide sequence ID" value="NZ_CP009170.1"/>
</dbReference>
<dbReference type="PROSITE" id="PS50885">
    <property type="entry name" value="HAMP"/>
    <property type="match status" value="1"/>
</dbReference>
<dbReference type="Pfam" id="PF00672">
    <property type="entry name" value="HAMP"/>
    <property type="match status" value="1"/>
</dbReference>
<dbReference type="Gene3D" id="1.10.287.950">
    <property type="entry name" value="Methyl-accepting chemotaxis protein"/>
    <property type="match status" value="1"/>
</dbReference>
<evidence type="ECO:0000256" key="4">
    <source>
        <dbReference type="ARBA" id="ARBA00022692"/>
    </source>
</evidence>
<feature type="transmembrane region" description="Helical" evidence="11">
    <location>
        <begin position="323"/>
        <end position="343"/>
    </location>
</feature>
<proteinExistence type="inferred from homology"/>
<evidence type="ECO:0000256" key="5">
    <source>
        <dbReference type="ARBA" id="ARBA00022989"/>
    </source>
</evidence>
<dbReference type="GO" id="GO:0007165">
    <property type="term" value="P:signal transduction"/>
    <property type="evidence" value="ECO:0007669"/>
    <property type="project" value="UniProtKB-KW"/>
</dbReference>
<evidence type="ECO:0000256" key="6">
    <source>
        <dbReference type="ARBA" id="ARBA00023136"/>
    </source>
</evidence>
<protein>
    <submittedName>
        <fullName evidence="14">Methyl-accepting chemotaxis protein TlpB</fullName>
    </submittedName>
</protein>
<keyword evidence="3" id="KW-0145">Chemotaxis</keyword>
<evidence type="ECO:0000259" key="12">
    <source>
        <dbReference type="PROSITE" id="PS50111"/>
    </source>
</evidence>
<name>A0A097APF6_THEKI</name>
<dbReference type="EMBL" id="CP009170">
    <property type="protein sequence ID" value="AIS51695.1"/>
    <property type="molecule type" value="Genomic_DNA"/>
</dbReference>
<dbReference type="InterPro" id="IPR003660">
    <property type="entry name" value="HAMP_dom"/>
</dbReference>
<dbReference type="GO" id="GO:0005886">
    <property type="term" value="C:plasma membrane"/>
    <property type="evidence" value="ECO:0007669"/>
    <property type="project" value="UniProtKB-SubCell"/>
</dbReference>
<keyword evidence="6 11" id="KW-0472">Membrane</keyword>
<dbReference type="STRING" id="2325.TKV_c04960"/>
<dbReference type="CDD" id="cd06225">
    <property type="entry name" value="HAMP"/>
    <property type="match status" value="1"/>
</dbReference>
<dbReference type="InterPro" id="IPR029151">
    <property type="entry name" value="Sensor-like_sf"/>
</dbReference>
<sequence>MKRQKGIQKKELKLRFSKISFFKIPNANVRLKLSNSGSGIFAKLMTFIAFIIIVPLAFTGYMSTSKSIKTLQDTINLSNADTLGLINNYVDLFKNDIETQLIILSANPQILNLGQGDFETNKKNLQDLFTTILKAKSTKISLIYFATPDKKIIQSPDLPLDPNYDPTSQEWYKKAIENPDAIIWTGPYSNDGTNGGVVTVSKAVRSSLTSAASDVVGVLAFDINLDSLSNMISSIKVGKTGNVYLISNEGIIIADKDKKNLFSYITKYDYGKKILSMQEGNFEYNDNGTNKFASVKTLNNFGWKAAITMDSSELAEKTSQIKYNTIIFSLISLLIGILVAYFFSKNITSKIGKVMTVMSKAANGDMTQEVEVKSNDEIGKLALSFNLMIDGIKSLVADVLSAANSVYEYSKKVSFASNKAEQITNEVVAAMEEIAKGAQEQAKEAEKAATITNLLSQNLDVTMKNSMNINEETDSVTKAANTGLENIKELSEKTKVTELMHSKVKESTSYLKKKSHEIGKIVETITAIADQTNLLSLNAAIEAARAGEAGRGFAVVADEVRKLANQSSEAAKNIEAIIKEIQQNIDDTYKVVEEASASIEQQNESLAKTVHTFYGIQQAVNRIVEELNKLNESMLKISQSRSEMLDSIQNIAAVTEEAAASTEEISSATEEQKTAIEEISKSAQDLSNIANTLMSTINKFKI</sequence>
<dbReference type="PROSITE" id="PS50111">
    <property type="entry name" value="CHEMOTAXIS_TRANSDUC_2"/>
    <property type="match status" value="1"/>
</dbReference>
<dbReference type="HOGENOM" id="CLU_000445_107_19_9"/>
<organism evidence="14 15">
    <name type="scientific">Thermoanaerobacter kivui</name>
    <name type="common">Acetogenium kivui</name>
    <dbReference type="NCBI Taxonomy" id="2325"/>
    <lineage>
        <taxon>Bacteria</taxon>
        <taxon>Bacillati</taxon>
        <taxon>Bacillota</taxon>
        <taxon>Clostridia</taxon>
        <taxon>Thermoanaerobacterales</taxon>
        <taxon>Thermoanaerobacteraceae</taxon>
        <taxon>Thermoanaerobacter</taxon>
    </lineage>
</organism>
<keyword evidence="15" id="KW-1185">Reference proteome</keyword>
<feature type="coiled-coil region" evidence="10">
    <location>
        <begin position="413"/>
        <end position="448"/>
    </location>
</feature>
<dbReference type="Gene3D" id="1.10.8.500">
    <property type="entry name" value="HAMP domain in histidine kinase"/>
    <property type="match status" value="1"/>
</dbReference>
<dbReference type="AlphaFoldDB" id="A0A097APF6"/>
<evidence type="ECO:0000313" key="14">
    <source>
        <dbReference type="EMBL" id="AIS51695.1"/>
    </source>
</evidence>
<dbReference type="Proteomes" id="UP000029669">
    <property type="component" value="Chromosome"/>
</dbReference>
<dbReference type="InterPro" id="IPR004089">
    <property type="entry name" value="MCPsignal_dom"/>
</dbReference>
<keyword evidence="2" id="KW-1003">Cell membrane</keyword>
<feature type="domain" description="Methyl-accepting transducer" evidence="12">
    <location>
        <begin position="416"/>
        <end position="666"/>
    </location>
</feature>
<dbReference type="InterPro" id="IPR033479">
    <property type="entry name" value="dCache_1"/>
</dbReference>
<dbReference type="GO" id="GO:0006935">
    <property type="term" value="P:chemotaxis"/>
    <property type="evidence" value="ECO:0007669"/>
    <property type="project" value="UniProtKB-KW"/>
</dbReference>
<feature type="transmembrane region" description="Helical" evidence="11">
    <location>
        <begin position="40"/>
        <end position="62"/>
    </location>
</feature>
<accession>A0A097APF6</accession>